<feature type="active site" description="Proton acceptor" evidence="4">
    <location>
        <position position="168"/>
    </location>
</feature>
<sequence length="325" mass="35238">MPDNLAAIMSGGGAKGAFQVGVLDELITNRNVRFDIFSGVSTGAIQALGGAMNDMPGLLDQWLSIKGNSDIYRKRPFGAVGAVFGADSLYDAGKLKQRLIDYADPARLKRSRRKLRVGTVSLATGRYVELDEKNPDIGQWVYASSAQPPFFQPLKTRDENGVTEQWVDGGVRNVTPLRSTMHLKPRALLVILASPPAPERVPGKTYDNLIEIGLRSVGIQGSEVATNDVGNAMLINDLLAAREAQCRRLMDIGLTPAQIADALAPLDLQLSRYSFAPIRIIAPNPGFDAPETLEFKPVKIRAAIDAGRQAVDEQWDSLKLFLGVS</sequence>
<dbReference type="RefSeq" id="WP_074206020.1">
    <property type="nucleotide sequence ID" value="NZ_FSQW01000002.1"/>
</dbReference>
<keyword evidence="3 4" id="KW-0443">Lipid metabolism</keyword>
<feature type="domain" description="PNPLA" evidence="5">
    <location>
        <begin position="7"/>
        <end position="181"/>
    </location>
</feature>
<name>A0A1N6H218_9SPHN</name>
<dbReference type="GO" id="GO:0016787">
    <property type="term" value="F:hydrolase activity"/>
    <property type="evidence" value="ECO:0007669"/>
    <property type="project" value="UniProtKB-UniRule"/>
</dbReference>
<evidence type="ECO:0000256" key="1">
    <source>
        <dbReference type="ARBA" id="ARBA00022801"/>
    </source>
</evidence>
<dbReference type="OrthoDB" id="9807112at2"/>
<dbReference type="PANTHER" id="PTHR14226:SF57">
    <property type="entry name" value="BLR7027 PROTEIN"/>
    <property type="match status" value="1"/>
</dbReference>
<feature type="short sequence motif" description="GXGXXG" evidence="4">
    <location>
        <begin position="11"/>
        <end position="16"/>
    </location>
</feature>
<keyword evidence="2 4" id="KW-0442">Lipid degradation</keyword>
<feature type="short sequence motif" description="GXSXG" evidence="4">
    <location>
        <begin position="39"/>
        <end position="43"/>
    </location>
</feature>
<dbReference type="EMBL" id="FSQW01000002">
    <property type="protein sequence ID" value="SIO13843.1"/>
    <property type="molecule type" value="Genomic_DNA"/>
</dbReference>
<dbReference type="InterPro" id="IPR016035">
    <property type="entry name" value="Acyl_Trfase/lysoPLipase"/>
</dbReference>
<feature type="short sequence motif" description="DGA/G" evidence="4">
    <location>
        <begin position="168"/>
        <end position="170"/>
    </location>
</feature>
<evidence type="ECO:0000256" key="4">
    <source>
        <dbReference type="PROSITE-ProRule" id="PRU01161"/>
    </source>
</evidence>
<keyword evidence="1 4" id="KW-0378">Hydrolase</keyword>
<accession>A0A1N6H218</accession>
<dbReference type="AlphaFoldDB" id="A0A1N6H218"/>
<dbReference type="InterPro" id="IPR050301">
    <property type="entry name" value="NTE"/>
</dbReference>
<dbReference type="PANTHER" id="PTHR14226">
    <property type="entry name" value="NEUROPATHY TARGET ESTERASE/SWISS CHEESE D.MELANOGASTER"/>
    <property type="match status" value="1"/>
</dbReference>
<reference evidence="7" key="1">
    <citation type="submission" date="2016-11" db="EMBL/GenBank/DDBJ databases">
        <authorList>
            <person name="Varghese N."/>
            <person name="Submissions S."/>
        </authorList>
    </citation>
    <scope>NUCLEOTIDE SEQUENCE [LARGE SCALE GENOMIC DNA]</scope>
    <source>
        <strain evidence="7">DSM 22363</strain>
    </source>
</reference>
<evidence type="ECO:0000313" key="6">
    <source>
        <dbReference type="EMBL" id="SIO13843.1"/>
    </source>
</evidence>
<dbReference type="Proteomes" id="UP000185192">
    <property type="component" value="Unassembled WGS sequence"/>
</dbReference>
<dbReference type="GO" id="GO:0016042">
    <property type="term" value="P:lipid catabolic process"/>
    <property type="evidence" value="ECO:0007669"/>
    <property type="project" value="UniProtKB-UniRule"/>
</dbReference>
<dbReference type="Gene3D" id="3.40.1090.10">
    <property type="entry name" value="Cytosolic phospholipase A2 catalytic domain"/>
    <property type="match status" value="2"/>
</dbReference>
<feature type="active site" description="Nucleophile" evidence="4">
    <location>
        <position position="41"/>
    </location>
</feature>
<keyword evidence="7" id="KW-1185">Reference proteome</keyword>
<evidence type="ECO:0000259" key="5">
    <source>
        <dbReference type="PROSITE" id="PS51635"/>
    </source>
</evidence>
<proteinExistence type="predicted"/>
<dbReference type="PROSITE" id="PS51635">
    <property type="entry name" value="PNPLA"/>
    <property type="match status" value="1"/>
</dbReference>
<protein>
    <submittedName>
        <fullName evidence="6">NTE family protein</fullName>
    </submittedName>
</protein>
<evidence type="ECO:0000313" key="7">
    <source>
        <dbReference type="Proteomes" id="UP000185192"/>
    </source>
</evidence>
<dbReference type="InterPro" id="IPR002641">
    <property type="entry name" value="PNPLA_dom"/>
</dbReference>
<dbReference type="SUPFAM" id="SSF52151">
    <property type="entry name" value="FabD/lysophospholipase-like"/>
    <property type="match status" value="1"/>
</dbReference>
<dbReference type="STRING" id="1123272.SAMN02745824_3099"/>
<gene>
    <name evidence="6" type="ORF">SAMN02745824_3099</name>
</gene>
<dbReference type="Pfam" id="PF01734">
    <property type="entry name" value="Patatin"/>
    <property type="match status" value="1"/>
</dbReference>
<evidence type="ECO:0000256" key="2">
    <source>
        <dbReference type="ARBA" id="ARBA00022963"/>
    </source>
</evidence>
<organism evidence="6 7">
    <name type="scientific">Parasphingorhabdus marina DSM 22363</name>
    <dbReference type="NCBI Taxonomy" id="1123272"/>
    <lineage>
        <taxon>Bacteria</taxon>
        <taxon>Pseudomonadati</taxon>
        <taxon>Pseudomonadota</taxon>
        <taxon>Alphaproteobacteria</taxon>
        <taxon>Sphingomonadales</taxon>
        <taxon>Sphingomonadaceae</taxon>
        <taxon>Parasphingorhabdus</taxon>
    </lineage>
</organism>
<evidence type="ECO:0000256" key="3">
    <source>
        <dbReference type="ARBA" id="ARBA00023098"/>
    </source>
</evidence>